<dbReference type="EnsemblProtists" id="HpaT801590">
    <property type="protein sequence ID" value="HpaP801590"/>
    <property type="gene ID" value="HpaG801590"/>
</dbReference>
<evidence type="ECO:0000313" key="2">
    <source>
        <dbReference type="Proteomes" id="UP000011713"/>
    </source>
</evidence>
<reference evidence="2" key="1">
    <citation type="journal article" date="2010" name="Science">
        <title>Signatures of adaptation to obligate biotrophy in the Hyaloperonospora arabidopsidis genome.</title>
        <authorList>
            <person name="Baxter L."/>
            <person name="Tripathy S."/>
            <person name="Ishaque N."/>
            <person name="Boot N."/>
            <person name="Cabral A."/>
            <person name="Kemen E."/>
            <person name="Thines M."/>
            <person name="Ah-Fong A."/>
            <person name="Anderson R."/>
            <person name="Badejoko W."/>
            <person name="Bittner-Eddy P."/>
            <person name="Boore J.L."/>
            <person name="Chibucos M.C."/>
            <person name="Coates M."/>
            <person name="Dehal P."/>
            <person name="Delehaunty K."/>
            <person name="Dong S."/>
            <person name="Downton P."/>
            <person name="Dumas B."/>
            <person name="Fabro G."/>
            <person name="Fronick C."/>
            <person name="Fuerstenberg S.I."/>
            <person name="Fulton L."/>
            <person name="Gaulin E."/>
            <person name="Govers F."/>
            <person name="Hughes L."/>
            <person name="Humphray S."/>
            <person name="Jiang R.H."/>
            <person name="Judelson H."/>
            <person name="Kamoun S."/>
            <person name="Kyung K."/>
            <person name="Meijer H."/>
            <person name="Minx P."/>
            <person name="Morris P."/>
            <person name="Nelson J."/>
            <person name="Phuntumart V."/>
            <person name="Qutob D."/>
            <person name="Rehmany A."/>
            <person name="Rougon-Cardoso A."/>
            <person name="Ryden P."/>
            <person name="Torto-Alalibo T."/>
            <person name="Studholme D."/>
            <person name="Wang Y."/>
            <person name="Win J."/>
            <person name="Wood J."/>
            <person name="Clifton S.W."/>
            <person name="Rogers J."/>
            <person name="Van den Ackerveken G."/>
            <person name="Jones J.D."/>
            <person name="McDowell J.M."/>
            <person name="Beynon J."/>
            <person name="Tyler B.M."/>
        </authorList>
    </citation>
    <scope>NUCLEOTIDE SEQUENCE [LARGE SCALE GENOMIC DNA]</scope>
    <source>
        <strain evidence="2">Emoy2</strain>
    </source>
</reference>
<organism evidence="1 2">
    <name type="scientific">Hyaloperonospora arabidopsidis (strain Emoy2)</name>
    <name type="common">Downy mildew agent</name>
    <name type="synonym">Peronospora arabidopsidis</name>
    <dbReference type="NCBI Taxonomy" id="559515"/>
    <lineage>
        <taxon>Eukaryota</taxon>
        <taxon>Sar</taxon>
        <taxon>Stramenopiles</taxon>
        <taxon>Oomycota</taxon>
        <taxon>Peronosporomycetes</taxon>
        <taxon>Peronosporales</taxon>
        <taxon>Peronosporaceae</taxon>
        <taxon>Hyaloperonospora</taxon>
    </lineage>
</organism>
<keyword evidence="2" id="KW-1185">Reference proteome</keyword>
<name>M4B5N9_HYAAE</name>
<evidence type="ECO:0000313" key="1">
    <source>
        <dbReference type="EnsemblProtists" id="HpaP801589"/>
    </source>
</evidence>
<dbReference type="Proteomes" id="UP000011713">
    <property type="component" value="Unassembled WGS sequence"/>
</dbReference>
<sequence>MKWLGHVDQYRDRKNVFSDKDKLDLLIGKRNIQKLVKALHSLYDNPAWKQRADTLTKAVVVVYLETLHLVLRV</sequence>
<reference evidence="1" key="2">
    <citation type="submission" date="2015-06" db="UniProtKB">
        <authorList>
            <consortium name="EnsemblProtists"/>
        </authorList>
    </citation>
    <scope>IDENTIFICATION</scope>
    <source>
        <strain evidence="1">Emoy2</strain>
    </source>
</reference>
<dbReference type="HOGENOM" id="CLU_2710145_0_0_1"/>
<accession>M4B5N9</accession>
<dbReference type="EMBL" id="JH598461">
    <property type="status" value="NOT_ANNOTATED_CDS"/>
    <property type="molecule type" value="Genomic_DNA"/>
</dbReference>
<dbReference type="EnsemblProtists" id="HpaT801589">
    <property type="protein sequence ID" value="HpaP801589"/>
    <property type="gene ID" value="HpaG801589"/>
</dbReference>
<proteinExistence type="predicted"/>
<evidence type="ECO:0008006" key="3">
    <source>
        <dbReference type="Google" id="ProtNLM"/>
    </source>
</evidence>
<dbReference type="EnsemblProtists" id="HpaT801591">
    <property type="protein sequence ID" value="HpaP801591"/>
    <property type="gene ID" value="HpaG801591"/>
</dbReference>
<protein>
    <recommendedName>
        <fullName evidence="3">RxLR effector candidate protein</fullName>
    </recommendedName>
</protein>
<dbReference type="InParanoid" id="M4B5N9"/>
<dbReference type="AlphaFoldDB" id="M4B5N9"/>
<dbReference type="VEuPathDB" id="FungiDB:HpaG801590"/>